<gene>
    <name evidence="1" type="ORF">CI15_03700</name>
</gene>
<dbReference type="Proteomes" id="UP000075613">
    <property type="component" value="Unassembled WGS sequence"/>
</dbReference>
<proteinExistence type="predicted"/>
<evidence type="ECO:0000313" key="1">
    <source>
        <dbReference type="EMBL" id="KXU90322.1"/>
    </source>
</evidence>
<accession>A0A149PZ52</accession>
<keyword evidence="2" id="KW-1185">Reference proteome</keyword>
<name>A0A149PZ52_9BURK</name>
<protein>
    <submittedName>
        <fullName evidence="1">Uncharacterized protein</fullName>
    </submittedName>
</protein>
<reference evidence="1 2" key="1">
    <citation type="journal article" date="2015" name="Int. J. Syst. Evol. Microbiol.">
        <title>Burkholderia monticola sp. nov., isolated from mountain soil.</title>
        <authorList>
            <person name="Baek I."/>
            <person name="Seo B."/>
            <person name="Lee I."/>
            <person name="Yi H."/>
            <person name="Chun J."/>
        </authorList>
    </citation>
    <scope>NUCLEOTIDE SEQUENCE [LARGE SCALE GENOMIC DNA]</scope>
    <source>
        <strain evidence="1 2">JC2948</strain>
    </source>
</reference>
<dbReference type="AlphaFoldDB" id="A0A149PZ52"/>
<sequence>MYDYYYEYDIYEFIEGNVSYIVRAYVDEPEDAHFLKMKGEGDEEWRIMKERDKDTPLFKEAVAYLKNKGKPNIQCFMGDDRGRSGNGYVDL</sequence>
<evidence type="ECO:0000313" key="2">
    <source>
        <dbReference type="Proteomes" id="UP000075613"/>
    </source>
</evidence>
<comment type="caution">
    <text evidence="1">The sequence shown here is derived from an EMBL/GenBank/DDBJ whole genome shotgun (WGS) entry which is preliminary data.</text>
</comment>
<organism evidence="1 2">
    <name type="scientific">Paraburkholderia monticola</name>
    <dbReference type="NCBI Taxonomy" id="1399968"/>
    <lineage>
        <taxon>Bacteria</taxon>
        <taxon>Pseudomonadati</taxon>
        <taxon>Pseudomonadota</taxon>
        <taxon>Betaproteobacteria</taxon>
        <taxon>Burkholderiales</taxon>
        <taxon>Burkholderiaceae</taxon>
        <taxon>Paraburkholderia</taxon>
    </lineage>
</organism>
<dbReference type="EMBL" id="LRBG01000003">
    <property type="protein sequence ID" value="KXU90322.1"/>
    <property type="molecule type" value="Genomic_DNA"/>
</dbReference>